<name>A0A2T7EAZ3_9POAL</name>
<dbReference type="EMBL" id="CM009751">
    <property type="protein sequence ID" value="PUZ64997.1"/>
    <property type="molecule type" value="Genomic_DNA"/>
</dbReference>
<dbReference type="Proteomes" id="UP000244336">
    <property type="component" value="Chromosome 3"/>
</dbReference>
<evidence type="ECO:0000313" key="1">
    <source>
        <dbReference type="EMBL" id="PUZ64997.1"/>
    </source>
</evidence>
<gene>
    <name evidence="1" type="ORF">GQ55_3G187800</name>
</gene>
<proteinExistence type="predicted"/>
<protein>
    <submittedName>
        <fullName evidence="1">Uncharacterized protein</fullName>
    </submittedName>
</protein>
<sequence>MAVSPRDVSARRGVLGDACMHAPSCRMARHRRGAHRVLNYQRRRRRAREDGTAHRRTCWDGFRACARVRLRRRGGSAFGSSATPHQRHGLFFTRIILDWRNQHDNRCAIYSSYLSINLPRPKIR</sequence>
<dbReference type="AlphaFoldDB" id="A0A2T7EAZ3"/>
<dbReference type="Gramene" id="PUZ64997">
    <property type="protein sequence ID" value="PUZ64997"/>
    <property type="gene ID" value="GQ55_3G187800"/>
</dbReference>
<reference evidence="1 2" key="1">
    <citation type="submission" date="2018-04" db="EMBL/GenBank/DDBJ databases">
        <title>WGS assembly of Panicum hallii var. hallii HAL2.</title>
        <authorList>
            <person name="Lovell J."/>
            <person name="Jenkins J."/>
            <person name="Lowry D."/>
            <person name="Mamidi S."/>
            <person name="Sreedasyam A."/>
            <person name="Weng X."/>
            <person name="Barry K."/>
            <person name="Bonette J."/>
            <person name="Campitelli B."/>
            <person name="Daum C."/>
            <person name="Gordon S."/>
            <person name="Gould B."/>
            <person name="Lipzen A."/>
            <person name="MacQueen A."/>
            <person name="Palacio-Mejia J."/>
            <person name="Plott C."/>
            <person name="Shakirov E."/>
            <person name="Shu S."/>
            <person name="Yoshinaga Y."/>
            <person name="Zane M."/>
            <person name="Rokhsar D."/>
            <person name="Grimwood J."/>
            <person name="Schmutz J."/>
            <person name="Juenger T."/>
        </authorList>
    </citation>
    <scope>NUCLEOTIDE SEQUENCE [LARGE SCALE GENOMIC DNA]</scope>
    <source>
        <strain evidence="2">cv. HAL2</strain>
    </source>
</reference>
<keyword evidence="2" id="KW-1185">Reference proteome</keyword>
<evidence type="ECO:0000313" key="2">
    <source>
        <dbReference type="Proteomes" id="UP000244336"/>
    </source>
</evidence>
<accession>A0A2T7EAZ3</accession>
<organism evidence="1 2">
    <name type="scientific">Panicum hallii var. hallii</name>
    <dbReference type="NCBI Taxonomy" id="1504633"/>
    <lineage>
        <taxon>Eukaryota</taxon>
        <taxon>Viridiplantae</taxon>
        <taxon>Streptophyta</taxon>
        <taxon>Embryophyta</taxon>
        <taxon>Tracheophyta</taxon>
        <taxon>Spermatophyta</taxon>
        <taxon>Magnoliopsida</taxon>
        <taxon>Liliopsida</taxon>
        <taxon>Poales</taxon>
        <taxon>Poaceae</taxon>
        <taxon>PACMAD clade</taxon>
        <taxon>Panicoideae</taxon>
        <taxon>Panicodae</taxon>
        <taxon>Paniceae</taxon>
        <taxon>Panicinae</taxon>
        <taxon>Panicum</taxon>
        <taxon>Panicum sect. Panicum</taxon>
    </lineage>
</organism>